<dbReference type="Proteomes" id="UP001205843">
    <property type="component" value="Unassembled WGS sequence"/>
</dbReference>
<evidence type="ECO:0000313" key="1">
    <source>
        <dbReference type="EMBL" id="MCP1675240.1"/>
    </source>
</evidence>
<gene>
    <name evidence="1" type="ORF">J2T57_002388</name>
</gene>
<keyword evidence="2" id="KW-1185">Reference proteome</keyword>
<dbReference type="EMBL" id="JALJXV010000005">
    <property type="protein sequence ID" value="MCP1675240.1"/>
    <property type="molecule type" value="Genomic_DNA"/>
</dbReference>
<proteinExistence type="predicted"/>
<sequence length="76" mass="8499">MGDKKEWICRPASEAAGQEIEQAGGAEAARECRMGMIIAAVNEKEARQFAAHNFEELYGAEASEDWFYCEIDEEPI</sequence>
<comment type="caution">
    <text evidence="1">The sequence shown here is derived from an EMBL/GenBank/DDBJ whole genome shotgun (WGS) entry which is preliminary data.</text>
</comment>
<reference evidence="1" key="1">
    <citation type="submission" date="2022-03" db="EMBL/GenBank/DDBJ databases">
        <title>Genomic Encyclopedia of Type Strains, Phase III (KMG-III): the genomes of soil and plant-associated and newly described type strains.</title>
        <authorList>
            <person name="Whitman W."/>
        </authorList>
    </citation>
    <scope>NUCLEOTIDE SEQUENCE</scope>
    <source>
        <strain evidence="1">ANL 6-2</strain>
    </source>
</reference>
<dbReference type="AlphaFoldDB" id="A0AAE3G3Q0"/>
<protein>
    <submittedName>
        <fullName evidence="1">Uncharacterized protein</fullName>
    </submittedName>
</protein>
<organism evidence="1 2">
    <name type="scientific">Natronocella acetinitrilica</name>
    <dbReference type="NCBI Taxonomy" id="414046"/>
    <lineage>
        <taxon>Bacteria</taxon>
        <taxon>Pseudomonadati</taxon>
        <taxon>Pseudomonadota</taxon>
        <taxon>Gammaproteobacteria</taxon>
        <taxon>Chromatiales</taxon>
        <taxon>Ectothiorhodospiraceae</taxon>
        <taxon>Natronocella</taxon>
    </lineage>
</organism>
<dbReference type="RefSeq" id="WP_253478385.1">
    <property type="nucleotide sequence ID" value="NZ_JALJXV010000005.1"/>
</dbReference>
<name>A0AAE3G3Q0_9GAMM</name>
<accession>A0AAE3G3Q0</accession>
<evidence type="ECO:0000313" key="2">
    <source>
        <dbReference type="Proteomes" id="UP001205843"/>
    </source>
</evidence>